<gene>
    <name evidence="6" type="ORF">CBP51_03315</name>
</gene>
<keyword evidence="3" id="KW-0804">Transcription</keyword>
<dbReference type="PANTHER" id="PTHR30055">
    <property type="entry name" value="HTH-TYPE TRANSCRIPTIONAL REGULATOR RUTR"/>
    <property type="match status" value="1"/>
</dbReference>
<dbReference type="InterPro" id="IPR009057">
    <property type="entry name" value="Homeodomain-like_sf"/>
</dbReference>
<reference evidence="7" key="1">
    <citation type="submission" date="2017-05" db="EMBL/GenBank/DDBJ databases">
        <authorList>
            <person name="Barney B.M."/>
        </authorList>
    </citation>
    <scope>NUCLEOTIDE SEQUENCE [LARGE SCALE GENOMIC DNA]</scope>
    <source>
        <strain evidence="7">PSBB022</strain>
    </source>
</reference>
<dbReference type="InterPro" id="IPR050109">
    <property type="entry name" value="HTH-type_TetR-like_transc_reg"/>
</dbReference>
<evidence type="ECO:0000256" key="4">
    <source>
        <dbReference type="PROSITE-ProRule" id="PRU00335"/>
    </source>
</evidence>
<dbReference type="InterPro" id="IPR001647">
    <property type="entry name" value="HTH_TetR"/>
</dbReference>
<evidence type="ECO:0000313" key="7">
    <source>
        <dbReference type="Proteomes" id="UP000216101"/>
    </source>
</evidence>
<dbReference type="EMBL" id="NHNI01000001">
    <property type="protein sequence ID" value="OZY87921.1"/>
    <property type="molecule type" value="Genomic_DNA"/>
</dbReference>
<proteinExistence type="predicted"/>
<comment type="caution">
    <text evidence="6">The sequence shown here is derived from an EMBL/GenBank/DDBJ whole genome shotgun (WGS) entry which is preliminary data.</text>
</comment>
<dbReference type="Gene3D" id="1.10.357.10">
    <property type="entry name" value="Tetracycline Repressor, domain 2"/>
    <property type="match status" value="1"/>
</dbReference>
<evidence type="ECO:0000313" key="6">
    <source>
        <dbReference type="EMBL" id="OZY87921.1"/>
    </source>
</evidence>
<name>A0A266QEZ4_9GAMM</name>
<accession>A0A266QEZ4</accession>
<protein>
    <recommendedName>
        <fullName evidence="5">HTH tetR-type domain-containing protein</fullName>
    </recommendedName>
</protein>
<keyword evidence="2 4" id="KW-0238">DNA-binding</keyword>
<dbReference type="SUPFAM" id="SSF46689">
    <property type="entry name" value="Homeodomain-like"/>
    <property type="match status" value="1"/>
</dbReference>
<evidence type="ECO:0000256" key="2">
    <source>
        <dbReference type="ARBA" id="ARBA00023125"/>
    </source>
</evidence>
<evidence type="ECO:0000256" key="1">
    <source>
        <dbReference type="ARBA" id="ARBA00023015"/>
    </source>
</evidence>
<keyword evidence="7" id="KW-1185">Reference proteome</keyword>
<feature type="DNA-binding region" description="H-T-H motif" evidence="4">
    <location>
        <begin position="8"/>
        <end position="27"/>
    </location>
</feature>
<feature type="domain" description="HTH tetR-type" evidence="5">
    <location>
        <begin position="1"/>
        <end position="45"/>
    </location>
</feature>
<sequence>MVHRPRANLQELAKAVGVSKATLYRFCPTREALIERLLDEATVTVGRAIANCNLEQAPVDTAFKALIAGFLESKELTQFLIFHFRPEFLNESNPDRRWLDIQKTCDDFFLRCQQEGMLRIDISAVALNEIFFGIATSLVESESRGRVPRAGMAELIERMFLQGAGA</sequence>
<evidence type="ECO:0000256" key="3">
    <source>
        <dbReference type="ARBA" id="ARBA00023163"/>
    </source>
</evidence>
<dbReference type="PROSITE" id="PS50977">
    <property type="entry name" value="HTH_TETR_2"/>
    <property type="match status" value="1"/>
</dbReference>
<keyword evidence="1" id="KW-0805">Transcription regulation</keyword>
<dbReference type="GO" id="GO:0000976">
    <property type="term" value="F:transcription cis-regulatory region binding"/>
    <property type="evidence" value="ECO:0007669"/>
    <property type="project" value="TreeGrafter"/>
</dbReference>
<dbReference type="AlphaFoldDB" id="A0A266QEZ4"/>
<dbReference type="GO" id="GO:0003700">
    <property type="term" value="F:DNA-binding transcription factor activity"/>
    <property type="evidence" value="ECO:0007669"/>
    <property type="project" value="TreeGrafter"/>
</dbReference>
<dbReference type="Proteomes" id="UP000216101">
    <property type="component" value="Unassembled WGS sequence"/>
</dbReference>
<dbReference type="PANTHER" id="PTHR30055:SF234">
    <property type="entry name" value="HTH-TYPE TRANSCRIPTIONAL REGULATOR BETI"/>
    <property type="match status" value="1"/>
</dbReference>
<evidence type="ECO:0000259" key="5">
    <source>
        <dbReference type="PROSITE" id="PS50977"/>
    </source>
</evidence>
<organism evidence="6 7">
    <name type="scientific">Cellvibrio mixtus</name>
    <dbReference type="NCBI Taxonomy" id="39650"/>
    <lineage>
        <taxon>Bacteria</taxon>
        <taxon>Pseudomonadati</taxon>
        <taxon>Pseudomonadota</taxon>
        <taxon>Gammaproteobacteria</taxon>
        <taxon>Cellvibrionales</taxon>
        <taxon>Cellvibrionaceae</taxon>
        <taxon>Cellvibrio</taxon>
    </lineage>
</organism>